<gene>
    <name evidence="1" type="ORF">GCM10011314_14290</name>
</gene>
<dbReference type="EMBL" id="BMEA01000001">
    <property type="protein sequence ID" value="GGB75869.1"/>
    <property type="molecule type" value="Genomic_DNA"/>
</dbReference>
<organism evidence="1 2">
    <name type="scientific">Knoellia flava</name>
    <dbReference type="NCBI Taxonomy" id="913969"/>
    <lineage>
        <taxon>Bacteria</taxon>
        <taxon>Bacillati</taxon>
        <taxon>Actinomycetota</taxon>
        <taxon>Actinomycetes</taxon>
        <taxon>Micrococcales</taxon>
        <taxon>Intrasporangiaceae</taxon>
        <taxon>Knoellia</taxon>
    </lineage>
</organism>
<dbReference type="SUPFAM" id="SSF52540">
    <property type="entry name" value="P-loop containing nucleoside triphosphate hydrolases"/>
    <property type="match status" value="1"/>
</dbReference>
<dbReference type="AlphaFoldDB" id="A0A8H9KQ80"/>
<reference evidence="1" key="2">
    <citation type="submission" date="2020-09" db="EMBL/GenBank/DDBJ databases">
        <authorList>
            <person name="Sun Q."/>
            <person name="Zhou Y."/>
        </authorList>
    </citation>
    <scope>NUCLEOTIDE SEQUENCE</scope>
    <source>
        <strain evidence="1">CGMCC 1.10749</strain>
    </source>
</reference>
<evidence type="ECO:0008006" key="3">
    <source>
        <dbReference type="Google" id="ProtNLM"/>
    </source>
</evidence>
<dbReference type="Proteomes" id="UP000628079">
    <property type="component" value="Unassembled WGS sequence"/>
</dbReference>
<dbReference type="Gene3D" id="3.40.50.300">
    <property type="entry name" value="P-loop containing nucleotide triphosphate hydrolases"/>
    <property type="match status" value="1"/>
</dbReference>
<protein>
    <recommendedName>
        <fullName evidence="3">CobQ/CobB/MinD/ParA nucleotide binding domain-containing protein</fullName>
    </recommendedName>
</protein>
<evidence type="ECO:0000313" key="1">
    <source>
        <dbReference type="EMBL" id="GGB75869.1"/>
    </source>
</evidence>
<proteinExistence type="predicted"/>
<accession>A0A8H9KQ80</accession>
<comment type="caution">
    <text evidence="1">The sequence shown here is derived from an EMBL/GenBank/DDBJ whole genome shotgun (WGS) entry which is preliminary data.</text>
</comment>
<dbReference type="InterPro" id="IPR027417">
    <property type="entry name" value="P-loop_NTPase"/>
</dbReference>
<sequence length="247" mass="24823">MVAAPTARAGPLVVVLGASGGVGGSTWSAALARRLAVHFGSCVLVDGDVRGGGLDMTCGTEHVPGLRWPDLARLRGRTSGARLVAALPRGEVPLLSAGGDGAGVPDEAVLDVVDSLLAEGPMVVDGRFGASVTPALVDRAASVHLLVGLGARQLADANAVLGALAGPAGPACGSVVGVVTRDGQRLAPQVAEVVECLGVSHLAHLRDDMKVRRDGERGEWPGLRGVLRDTADAVALDLVEGLDRGAA</sequence>
<name>A0A8H9KQ80_9MICO</name>
<evidence type="ECO:0000313" key="2">
    <source>
        <dbReference type="Proteomes" id="UP000628079"/>
    </source>
</evidence>
<reference evidence="1" key="1">
    <citation type="journal article" date="2014" name="Int. J. Syst. Evol. Microbiol.">
        <title>Complete genome sequence of Corynebacterium casei LMG S-19264T (=DSM 44701T), isolated from a smear-ripened cheese.</title>
        <authorList>
            <consortium name="US DOE Joint Genome Institute (JGI-PGF)"/>
            <person name="Walter F."/>
            <person name="Albersmeier A."/>
            <person name="Kalinowski J."/>
            <person name="Ruckert C."/>
        </authorList>
    </citation>
    <scope>NUCLEOTIDE SEQUENCE</scope>
    <source>
        <strain evidence="1">CGMCC 1.10749</strain>
    </source>
</reference>